<dbReference type="RefSeq" id="WP_231448885.1">
    <property type="nucleotide sequence ID" value="NZ_JAJOMB010000026.1"/>
</dbReference>
<evidence type="ECO:0000256" key="1">
    <source>
        <dbReference type="SAM" id="SignalP"/>
    </source>
</evidence>
<name>A0A9X1SXL5_9ACTN</name>
<dbReference type="AlphaFoldDB" id="A0A9X1SXL5"/>
<dbReference type="EMBL" id="JAJOMB010000026">
    <property type="protein sequence ID" value="MCD5316046.1"/>
    <property type="molecule type" value="Genomic_DNA"/>
</dbReference>
<organism evidence="2 3">
    <name type="scientific">Kineosporia babensis</name>
    <dbReference type="NCBI Taxonomy" id="499548"/>
    <lineage>
        <taxon>Bacteria</taxon>
        <taxon>Bacillati</taxon>
        <taxon>Actinomycetota</taxon>
        <taxon>Actinomycetes</taxon>
        <taxon>Kineosporiales</taxon>
        <taxon>Kineosporiaceae</taxon>
        <taxon>Kineosporia</taxon>
    </lineage>
</organism>
<dbReference type="Proteomes" id="UP001138997">
    <property type="component" value="Unassembled WGS sequence"/>
</dbReference>
<keyword evidence="3" id="KW-1185">Reference proteome</keyword>
<reference evidence="2" key="1">
    <citation type="submission" date="2021-11" db="EMBL/GenBank/DDBJ databases">
        <title>Streptomyces corallinus and Kineosporia corallina sp. nov., two new coral-derived marine actinobacteria.</title>
        <authorList>
            <person name="Buangrab K."/>
            <person name="Sutthacheep M."/>
            <person name="Yeemin T."/>
            <person name="Harunari E."/>
            <person name="Igarashi Y."/>
            <person name="Sripreechasak P."/>
            <person name="Kanchanasin P."/>
            <person name="Tanasupawat S."/>
            <person name="Phongsopitanun W."/>
        </authorList>
    </citation>
    <scope>NUCLEOTIDE SEQUENCE</scope>
    <source>
        <strain evidence="2">JCM 31032</strain>
    </source>
</reference>
<feature type="chain" id="PRO_5040957372" evidence="1">
    <location>
        <begin position="27"/>
        <end position="120"/>
    </location>
</feature>
<proteinExistence type="predicted"/>
<sequence length="120" mass="13169">MLLKRIIMFGAVVLGLVLAGSVPASAATKARPCVSIKEFGKLKKDLTRAQVQKMTGVDGRRISVYNVAGDYEEEIRRYRACRGKKGSYVLLTYGFTSYPEAADVGVRKLVRAAYDIDFSG</sequence>
<feature type="signal peptide" evidence="1">
    <location>
        <begin position="1"/>
        <end position="26"/>
    </location>
</feature>
<evidence type="ECO:0000313" key="3">
    <source>
        <dbReference type="Proteomes" id="UP001138997"/>
    </source>
</evidence>
<comment type="caution">
    <text evidence="2">The sequence shown here is derived from an EMBL/GenBank/DDBJ whole genome shotgun (WGS) entry which is preliminary data.</text>
</comment>
<protein>
    <submittedName>
        <fullName evidence="2">Uncharacterized protein</fullName>
    </submittedName>
</protein>
<keyword evidence="1" id="KW-0732">Signal</keyword>
<gene>
    <name evidence="2" type="ORF">LR394_34640</name>
</gene>
<evidence type="ECO:0000313" key="2">
    <source>
        <dbReference type="EMBL" id="MCD5316046.1"/>
    </source>
</evidence>
<accession>A0A9X1SXL5</accession>